<dbReference type="EMBL" id="JBHTBU010000001">
    <property type="protein sequence ID" value="MFC7288288.1"/>
    <property type="molecule type" value="Genomic_DNA"/>
</dbReference>
<keyword evidence="1" id="KW-0460">Magnesium</keyword>
<gene>
    <name evidence="3" type="ORF">ACFQPC_09600</name>
</gene>
<feature type="domain" description="MobA-like NTP transferase" evidence="2">
    <location>
        <begin position="11"/>
        <end position="172"/>
    </location>
</feature>
<keyword evidence="3" id="KW-0808">Transferase</keyword>
<evidence type="ECO:0000313" key="4">
    <source>
        <dbReference type="Proteomes" id="UP001596542"/>
    </source>
</evidence>
<dbReference type="SUPFAM" id="SSF53448">
    <property type="entry name" value="Nucleotide-diphospho-sugar transferases"/>
    <property type="match status" value="1"/>
</dbReference>
<proteinExistence type="predicted"/>
<dbReference type="InterPro" id="IPR029044">
    <property type="entry name" value="Nucleotide-diphossugar_trans"/>
</dbReference>
<dbReference type="InterPro" id="IPR025877">
    <property type="entry name" value="MobA-like_NTP_Trfase"/>
</dbReference>
<dbReference type="GO" id="GO:0016740">
    <property type="term" value="F:transferase activity"/>
    <property type="evidence" value="ECO:0007669"/>
    <property type="project" value="UniProtKB-KW"/>
</dbReference>
<dbReference type="PANTHER" id="PTHR43777:SF1">
    <property type="entry name" value="MOLYBDENUM COFACTOR CYTIDYLYLTRANSFERASE"/>
    <property type="match status" value="1"/>
</dbReference>
<keyword evidence="4" id="KW-1185">Reference proteome</keyword>
<evidence type="ECO:0000259" key="2">
    <source>
        <dbReference type="Pfam" id="PF12804"/>
    </source>
</evidence>
<dbReference type="RefSeq" id="WP_382271638.1">
    <property type="nucleotide sequence ID" value="NZ_JBHTBU010000001.1"/>
</dbReference>
<dbReference type="Proteomes" id="UP001596542">
    <property type="component" value="Unassembled WGS sequence"/>
</dbReference>
<dbReference type="CDD" id="cd04182">
    <property type="entry name" value="GT_2_like_f"/>
    <property type="match status" value="1"/>
</dbReference>
<dbReference type="Pfam" id="PF12804">
    <property type="entry name" value="NTP_transf_3"/>
    <property type="match status" value="1"/>
</dbReference>
<evidence type="ECO:0000256" key="1">
    <source>
        <dbReference type="ARBA" id="ARBA00022842"/>
    </source>
</evidence>
<organism evidence="3 4">
    <name type="scientific">Herminiimonas glaciei</name>
    <dbReference type="NCBI Taxonomy" id="523788"/>
    <lineage>
        <taxon>Bacteria</taxon>
        <taxon>Pseudomonadati</taxon>
        <taxon>Pseudomonadota</taxon>
        <taxon>Betaproteobacteria</taxon>
        <taxon>Burkholderiales</taxon>
        <taxon>Oxalobacteraceae</taxon>
        <taxon>Herminiimonas</taxon>
    </lineage>
</organism>
<reference evidence="4" key="1">
    <citation type="journal article" date="2019" name="Int. J. Syst. Evol. Microbiol.">
        <title>The Global Catalogue of Microorganisms (GCM) 10K type strain sequencing project: providing services to taxonomists for standard genome sequencing and annotation.</title>
        <authorList>
            <consortium name="The Broad Institute Genomics Platform"/>
            <consortium name="The Broad Institute Genome Sequencing Center for Infectious Disease"/>
            <person name="Wu L."/>
            <person name="Ma J."/>
        </authorList>
    </citation>
    <scope>NUCLEOTIDE SEQUENCE [LARGE SCALE GENOMIC DNA]</scope>
    <source>
        <strain evidence="4">KACC 12508</strain>
    </source>
</reference>
<name>A0ABW2IB87_9BURK</name>
<comment type="caution">
    <text evidence="3">The sequence shown here is derived from an EMBL/GenBank/DDBJ whole genome shotgun (WGS) entry which is preliminary data.</text>
</comment>
<protein>
    <submittedName>
        <fullName evidence="3">NTP transferase domain-containing protein</fullName>
    </submittedName>
</protein>
<sequence>MQSHDHEQIVGILLAAGKGLRFDPSGAQNKLLQTTIDGDTVVIAAATALLAVLPQVTAVVRNAEDAVASELTQLGCKVVVCPDAEQGMGASLVCALEQNQQATGWIIALGDMPRVQTSTIAALANELRNGAGIVAPFYQGERGNPVGFGKQHLPALLMLGGDQGARSLLKNHPVTKVAVDDRGIHYDIDTVADLQSRAD</sequence>
<dbReference type="Gene3D" id="3.90.550.10">
    <property type="entry name" value="Spore Coat Polysaccharide Biosynthesis Protein SpsA, Chain A"/>
    <property type="match status" value="1"/>
</dbReference>
<dbReference type="PANTHER" id="PTHR43777">
    <property type="entry name" value="MOLYBDENUM COFACTOR CYTIDYLYLTRANSFERASE"/>
    <property type="match status" value="1"/>
</dbReference>
<evidence type="ECO:0000313" key="3">
    <source>
        <dbReference type="EMBL" id="MFC7288288.1"/>
    </source>
</evidence>
<accession>A0ABW2IB87</accession>